<comment type="caution">
    <text evidence="1">The sequence shown here is derived from an EMBL/GenBank/DDBJ whole genome shotgun (WGS) entry which is preliminary data.</text>
</comment>
<name>A0A1S9P6P2_9SPHI</name>
<accession>A0A1S9P6P2</accession>
<protein>
    <submittedName>
        <fullName evidence="1">Uncharacterized protein</fullName>
    </submittedName>
</protein>
<sequence>MNHAGNFDALLAPYPKQPQPDSGFVPTIKNIKEFDLKTHRFDFPDGELNAQGKFDKNGLFVQDTTSDIAFDKVLRSVKTITYKGIKCPSLAIYNNAPTAPERFRTYSLLDNANKKIAEECTKRWYKYYRVELQRYKKECTGCLVKEIRHSHHQIFLCNPKETELAIRTFLKRSDRKINYG</sequence>
<evidence type="ECO:0000313" key="2">
    <source>
        <dbReference type="Proteomes" id="UP000189739"/>
    </source>
</evidence>
<dbReference type="OrthoDB" id="9911970at2"/>
<keyword evidence="2" id="KW-1185">Reference proteome</keyword>
<dbReference type="STRING" id="1792845.BC343_19520"/>
<gene>
    <name evidence="1" type="ORF">BC343_19520</name>
</gene>
<dbReference type="EMBL" id="MBTF01000039">
    <property type="protein sequence ID" value="OOQ56621.1"/>
    <property type="molecule type" value="Genomic_DNA"/>
</dbReference>
<evidence type="ECO:0000313" key="1">
    <source>
        <dbReference type="EMBL" id="OOQ56621.1"/>
    </source>
</evidence>
<dbReference type="Proteomes" id="UP000189739">
    <property type="component" value="Unassembled WGS sequence"/>
</dbReference>
<proteinExistence type="predicted"/>
<dbReference type="RefSeq" id="WP_078351584.1">
    <property type="nucleotide sequence ID" value="NZ_MBTF01000039.1"/>
</dbReference>
<reference evidence="1 2" key="1">
    <citation type="submission" date="2016-07" db="EMBL/GenBank/DDBJ databases">
        <title>Genomic analysis of zinc-resistant bacterium Mucilaginibacter pedocola TBZ30.</title>
        <authorList>
            <person name="Huang J."/>
            <person name="Tang J."/>
        </authorList>
    </citation>
    <scope>NUCLEOTIDE SEQUENCE [LARGE SCALE GENOMIC DNA]</scope>
    <source>
        <strain evidence="1 2">TBZ30</strain>
    </source>
</reference>
<organism evidence="1 2">
    <name type="scientific">Mucilaginibacter pedocola</name>
    <dbReference type="NCBI Taxonomy" id="1792845"/>
    <lineage>
        <taxon>Bacteria</taxon>
        <taxon>Pseudomonadati</taxon>
        <taxon>Bacteroidota</taxon>
        <taxon>Sphingobacteriia</taxon>
        <taxon>Sphingobacteriales</taxon>
        <taxon>Sphingobacteriaceae</taxon>
        <taxon>Mucilaginibacter</taxon>
    </lineage>
</organism>
<dbReference type="AlphaFoldDB" id="A0A1S9P6P2"/>